<dbReference type="InterPro" id="IPR056758">
    <property type="entry name" value="DUF2110_N"/>
</dbReference>
<name>A0ABD6CN54_9EURY</name>
<feature type="domain" description="DUF2110" evidence="3">
    <location>
        <begin position="159"/>
        <end position="223"/>
    </location>
</feature>
<dbReference type="Proteomes" id="UP001597085">
    <property type="component" value="Unassembled WGS sequence"/>
</dbReference>
<dbReference type="Pfam" id="PF24873">
    <property type="entry name" value="DUF2110_C"/>
    <property type="match status" value="1"/>
</dbReference>
<evidence type="ECO:0000259" key="2">
    <source>
        <dbReference type="Pfam" id="PF24872"/>
    </source>
</evidence>
<dbReference type="RefSeq" id="WP_256420908.1">
    <property type="nucleotide sequence ID" value="NZ_JANHDI010000004.1"/>
</dbReference>
<feature type="domain" description="DUF2110" evidence="2">
    <location>
        <begin position="1"/>
        <end position="72"/>
    </location>
</feature>
<dbReference type="Pfam" id="PF09883">
    <property type="entry name" value="DUF2110"/>
    <property type="match status" value="1"/>
</dbReference>
<reference evidence="4 5" key="1">
    <citation type="journal article" date="2019" name="Int. J. Syst. Evol. Microbiol.">
        <title>The Global Catalogue of Microorganisms (GCM) 10K type strain sequencing project: providing services to taxonomists for standard genome sequencing and annotation.</title>
        <authorList>
            <consortium name="The Broad Institute Genomics Platform"/>
            <consortium name="The Broad Institute Genome Sequencing Center for Infectious Disease"/>
            <person name="Wu L."/>
            <person name="Ma J."/>
        </authorList>
    </citation>
    <scope>NUCLEOTIDE SEQUENCE [LARGE SCALE GENOMIC DNA]</scope>
    <source>
        <strain evidence="4 5">CGMCC 1.12121</strain>
    </source>
</reference>
<comment type="caution">
    <text evidence="4">The sequence shown here is derived from an EMBL/GenBank/DDBJ whole genome shotgun (WGS) entry which is preliminary data.</text>
</comment>
<dbReference type="EMBL" id="JBHUDK010000010">
    <property type="protein sequence ID" value="MFD1599453.1"/>
    <property type="molecule type" value="Genomic_DNA"/>
</dbReference>
<evidence type="ECO:0000313" key="5">
    <source>
        <dbReference type="Proteomes" id="UP001597085"/>
    </source>
</evidence>
<organism evidence="4 5">
    <name type="scientific">Halobellus rarus</name>
    <dbReference type="NCBI Taxonomy" id="1126237"/>
    <lineage>
        <taxon>Archaea</taxon>
        <taxon>Methanobacteriati</taxon>
        <taxon>Methanobacteriota</taxon>
        <taxon>Stenosarchaea group</taxon>
        <taxon>Halobacteria</taxon>
        <taxon>Halobacteriales</taxon>
        <taxon>Haloferacaceae</taxon>
        <taxon>Halobellus</taxon>
    </lineage>
</organism>
<dbReference type="Pfam" id="PF24872">
    <property type="entry name" value="DUF2110_N"/>
    <property type="match status" value="1"/>
</dbReference>
<dbReference type="InterPro" id="IPR056756">
    <property type="entry name" value="DUF2110_central"/>
</dbReference>
<sequence>MVVLATKCYVEGDARERALDSFDSLVRNDVGDLEATWTIEVREDDFVSVELDGEDATVAANVLAETWGEVTPEFEDGETYVGTLDSWDDDGWTLDAGNGGSIRIATDDLGLGTGSATQIRDRFGVVQHTPLRFVAGDDPRLADATRDRLYDWTREEGSGRVNVNSATRGEVRATVNRAGHATDIVTVERLGLLEQSIVCPEGTDPPGLLASIGSYLRSELKCVLTG</sequence>
<evidence type="ECO:0000259" key="1">
    <source>
        <dbReference type="Pfam" id="PF09883"/>
    </source>
</evidence>
<keyword evidence="5" id="KW-1185">Reference proteome</keyword>
<proteinExistence type="predicted"/>
<accession>A0ABD6CN54</accession>
<gene>
    <name evidence="4" type="ORF">ACFSBX_10845</name>
</gene>
<feature type="domain" description="DUF2110" evidence="1">
    <location>
        <begin position="75"/>
        <end position="153"/>
    </location>
</feature>
<evidence type="ECO:0000259" key="3">
    <source>
        <dbReference type="Pfam" id="PF24873"/>
    </source>
</evidence>
<dbReference type="InterPro" id="IPR056757">
    <property type="entry name" value="DUF2110_C"/>
</dbReference>
<evidence type="ECO:0000313" key="4">
    <source>
        <dbReference type="EMBL" id="MFD1599453.1"/>
    </source>
</evidence>
<protein>
    <submittedName>
        <fullName evidence="4">DUF2110 family protein</fullName>
    </submittedName>
</protein>
<dbReference type="AlphaFoldDB" id="A0ABD6CN54"/>